<feature type="region of interest" description="Disordered" evidence="1">
    <location>
        <begin position="1"/>
        <end position="22"/>
    </location>
</feature>
<name>A0A6A6WN00_9PLEO</name>
<gene>
    <name evidence="2" type="ORF">K505DRAFT_209046</name>
</gene>
<dbReference type="AlphaFoldDB" id="A0A6A6WN00"/>
<accession>A0A6A6WN00</accession>
<dbReference type="PANTHER" id="PTHR36578:SF1">
    <property type="entry name" value="APPLE DOMAIN-CONTAINING PROTEIN"/>
    <property type="match status" value="1"/>
</dbReference>
<evidence type="ECO:0000256" key="1">
    <source>
        <dbReference type="SAM" id="MobiDB-lite"/>
    </source>
</evidence>
<evidence type="ECO:0000313" key="2">
    <source>
        <dbReference type="EMBL" id="KAF2785452.1"/>
    </source>
</evidence>
<organism evidence="2 3">
    <name type="scientific">Melanomma pulvis-pyrius CBS 109.77</name>
    <dbReference type="NCBI Taxonomy" id="1314802"/>
    <lineage>
        <taxon>Eukaryota</taxon>
        <taxon>Fungi</taxon>
        <taxon>Dikarya</taxon>
        <taxon>Ascomycota</taxon>
        <taxon>Pezizomycotina</taxon>
        <taxon>Dothideomycetes</taxon>
        <taxon>Pleosporomycetidae</taxon>
        <taxon>Pleosporales</taxon>
        <taxon>Melanommataceae</taxon>
        <taxon>Melanomma</taxon>
    </lineage>
</organism>
<dbReference type="OrthoDB" id="271448at2759"/>
<proteinExistence type="predicted"/>
<protein>
    <recommendedName>
        <fullName evidence="4">Apple domain-containing protein</fullName>
    </recommendedName>
</protein>
<dbReference type="PANTHER" id="PTHR36578">
    <property type="entry name" value="CHROMOSOME 15, WHOLE GENOME SHOTGUN SEQUENCE"/>
    <property type="match status" value="1"/>
</dbReference>
<keyword evidence="3" id="KW-1185">Reference proteome</keyword>
<evidence type="ECO:0008006" key="4">
    <source>
        <dbReference type="Google" id="ProtNLM"/>
    </source>
</evidence>
<evidence type="ECO:0000313" key="3">
    <source>
        <dbReference type="Proteomes" id="UP000799757"/>
    </source>
</evidence>
<dbReference type="Proteomes" id="UP000799757">
    <property type="component" value="Unassembled WGS sequence"/>
</dbReference>
<sequence length="267" mass="28496">NKWANSTCTPLPAGAGPNPSSDTPEAFVNYAPFSQTARSTATPDGYNVAFIDLHATDYAQDSLGYQDFGSYDAQACAAKCTGQADCAAFNIYYERSPSVDPADGCTNPPSTTSIRCVLFSNSLTPEMAQNPDNSGQYRRDFIVVIAGSNGYTKEAGYNAASLENVAIESPLNCNGQDSYMGYTGLPLSASTPYDPSRCVGPCQQTGTCRFFNSYILLKNGSPVMQVCSMYTNSFAGSYGTNVGQYAGSDHYTITDSYTYSNSNDPNT</sequence>
<feature type="non-terminal residue" evidence="2">
    <location>
        <position position="267"/>
    </location>
</feature>
<feature type="non-terminal residue" evidence="2">
    <location>
        <position position="1"/>
    </location>
</feature>
<dbReference type="EMBL" id="MU003107">
    <property type="protein sequence ID" value="KAF2785452.1"/>
    <property type="molecule type" value="Genomic_DNA"/>
</dbReference>
<reference evidence="2" key="1">
    <citation type="journal article" date="2020" name="Stud. Mycol.">
        <title>101 Dothideomycetes genomes: a test case for predicting lifestyles and emergence of pathogens.</title>
        <authorList>
            <person name="Haridas S."/>
            <person name="Albert R."/>
            <person name="Binder M."/>
            <person name="Bloem J."/>
            <person name="Labutti K."/>
            <person name="Salamov A."/>
            <person name="Andreopoulos B."/>
            <person name="Baker S."/>
            <person name="Barry K."/>
            <person name="Bills G."/>
            <person name="Bluhm B."/>
            <person name="Cannon C."/>
            <person name="Castanera R."/>
            <person name="Culley D."/>
            <person name="Daum C."/>
            <person name="Ezra D."/>
            <person name="Gonzalez J."/>
            <person name="Henrissat B."/>
            <person name="Kuo A."/>
            <person name="Liang C."/>
            <person name="Lipzen A."/>
            <person name="Lutzoni F."/>
            <person name="Magnuson J."/>
            <person name="Mondo S."/>
            <person name="Nolan M."/>
            <person name="Ohm R."/>
            <person name="Pangilinan J."/>
            <person name="Park H.-J."/>
            <person name="Ramirez L."/>
            <person name="Alfaro M."/>
            <person name="Sun H."/>
            <person name="Tritt A."/>
            <person name="Yoshinaga Y."/>
            <person name="Zwiers L.-H."/>
            <person name="Turgeon B."/>
            <person name="Goodwin S."/>
            <person name="Spatafora J."/>
            <person name="Crous P."/>
            <person name="Grigoriev I."/>
        </authorList>
    </citation>
    <scope>NUCLEOTIDE SEQUENCE</scope>
    <source>
        <strain evidence="2">CBS 109.77</strain>
    </source>
</reference>